<dbReference type="RefSeq" id="WP_143362462.1">
    <property type="nucleotide sequence ID" value="NZ_CP010122.1"/>
</dbReference>
<gene>
    <name evidence="1" type="ORF">E5H86_28555</name>
</gene>
<accession>A0A8S7IBB5</accession>
<comment type="caution">
    <text evidence="1">The sequence shown here is derived from an EMBL/GenBank/DDBJ whole genome shotgun (WGS) entry which is preliminary data.</text>
</comment>
<name>A0A8S7IBB5_ECOLX</name>
<organism evidence="1 2">
    <name type="scientific">Escherichia coli</name>
    <dbReference type="NCBI Taxonomy" id="562"/>
    <lineage>
        <taxon>Bacteria</taxon>
        <taxon>Pseudomonadati</taxon>
        <taxon>Pseudomonadota</taxon>
        <taxon>Gammaproteobacteria</taxon>
        <taxon>Enterobacterales</taxon>
        <taxon>Enterobacteriaceae</taxon>
        <taxon>Escherichia</taxon>
    </lineage>
</organism>
<dbReference type="EMBL" id="AASEPP010000125">
    <property type="protein sequence ID" value="EFC2249613.1"/>
    <property type="molecule type" value="Genomic_DNA"/>
</dbReference>
<evidence type="ECO:0000313" key="2">
    <source>
        <dbReference type="Proteomes" id="UP000531916"/>
    </source>
</evidence>
<dbReference type="Proteomes" id="UP000531916">
    <property type="component" value="Unassembled WGS sequence"/>
</dbReference>
<reference evidence="1 2" key="1">
    <citation type="submission" date="2019-04" db="EMBL/GenBank/DDBJ databases">
        <authorList>
            <consortium name="NARMS: The National Antimicrobial Resistance Monitoring System"/>
        </authorList>
    </citation>
    <scope>NUCLEOTIDE SEQUENCE [LARGE SCALE GENOMIC DNA]</scope>
    <source>
        <strain evidence="1 2">FSIS11919500</strain>
    </source>
</reference>
<protein>
    <submittedName>
        <fullName evidence="1">Uncharacterized protein</fullName>
    </submittedName>
</protein>
<proteinExistence type="predicted"/>
<sequence length="106" mass="11832">MEIGKLKSESGKAALKTLSANMDTHADVLRKQGDSVSRSVILSVERMQSVQQRKLVLQMKIDELRSQLGGVTDISRRNALNRQICQLEKERASIRVEKQLPGTGGW</sequence>
<dbReference type="AlphaFoldDB" id="A0A8S7IBB5"/>
<evidence type="ECO:0000313" key="1">
    <source>
        <dbReference type="EMBL" id="EFC2249613.1"/>
    </source>
</evidence>